<name>A0A839EWG0_9HYPH</name>
<evidence type="ECO:0000313" key="2">
    <source>
        <dbReference type="Proteomes" id="UP000549052"/>
    </source>
</evidence>
<comment type="caution">
    <text evidence="1">The sequence shown here is derived from an EMBL/GenBank/DDBJ whole genome shotgun (WGS) entry which is preliminary data.</text>
</comment>
<protein>
    <submittedName>
        <fullName evidence="1">Uncharacterized protein</fullName>
    </submittedName>
</protein>
<reference evidence="1 2" key="1">
    <citation type="submission" date="2020-07" db="EMBL/GenBank/DDBJ databases">
        <title>Genomic Encyclopedia of Type Strains, Phase IV (KMG-V): Genome sequencing to study the core and pangenomes of soil and plant-associated prokaryotes.</title>
        <authorList>
            <person name="Whitman W."/>
        </authorList>
    </citation>
    <scope>NUCLEOTIDE SEQUENCE [LARGE SCALE GENOMIC DNA]</scope>
    <source>
        <strain evidence="1 2">AN3</strain>
    </source>
</reference>
<organism evidence="1 2">
    <name type="scientific">Phyllobacterium myrsinacearum</name>
    <dbReference type="NCBI Taxonomy" id="28101"/>
    <lineage>
        <taxon>Bacteria</taxon>
        <taxon>Pseudomonadati</taxon>
        <taxon>Pseudomonadota</taxon>
        <taxon>Alphaproteobacteria</taxon>
        <taxon>Hyphomicrobiales</taxon>
        <taxon>Phyllobacteriaceae</taxon>
        <taxon>Phyllobacterium</taxon>
    </lineage>
</organism>
<keyword evidence="2" id="KW-1185">Reference proteome</keyword>
<dbReference type="EMBL" id="JACGXN010000016">
    <property type="protein sequence ID" value="MBA8881646.1"/>
    <property type="molecule type" value="Genomic_DNA"/>
</dbReference>
<dbReference type="AlphaFoldDB" id="A0A839EWG0"/>
<accession>A0A839EWG0</accession>
<sequence>MNLSNIELGTKLAGELTVLRRRARNIRDGGMSISVGREGWTPSETVRERTAQLMLEELAGQERKILEELSHIGIYDDGKSRPAAVGESKSADECGFTHIGDVIIPGFGSVPGFAFRS</sequence>
<dbReference type="RefSeq" id="WP_182552208.1">
    <property type="nucleotide sequence ID" value="NZ_JACGXN010000016.1"/>
</dbReference>
<dbReference type="Proteomes" id="UP000549052">
    <property type="component" value="Unassembled WGS sequence"/>
</dbReference>
<proteinExistence type="predicted"/>
<evidence type="ECO:0000313" key="1">
    <source>
        <dbReference type="EMBL" id="MBA8881646.1"/>
    </source>
</evidence>
<gene>
    <name evidence="1" type="ORF">FHW16_005391</name>
</gene>